<keyword evidence="8 14" id="KW-0067">ATP-binding</keyword>
<evidence type="ECO:0000256" key="4">
    <source>
        <dbReference type="ARBA" id="ARBA00022490"/>
    </source>
</evidence>
<accession>A0A0A2C2W7</accession>
<evidence type="ECO:0000259" key="16">
    <source>
        <dbReference type="Pfam" id="PF01225"/>
    </source>
</evidence>
<keyword evidence="6 14" id="KW-0132">Cell division</keyword>
<evidence type="ECO:0000256" key="14">
    <source>
        <dbReference type="HAMAP-Rule" id="MF_00046"/>
    </source>
</evidence>
<keyword evidence="12 14" id="KW-0961">Cell wall biogenesis/degradation</keyword>
<evidence type="ECO:0000313" key="19">
    <source>
        <dbReference type="EMBL" id="KGG20658.1"/>
    </source>
</evidence>
<gene>
    <name evidence="14" type="primary">murC</name>
    <name evidence="19" type="ORF">EV03_1159</name>
</gene>
<dbReference type="SUPFAM" id="SSF53623">
    <property type="entry name" value="MurD-like peptide ligases, catalytic domain"/>
    <property type="match status" value="1"/>
</dbReference>
<evidence type="ECO:0000256" key="13">
    <source>
        <dbReference type="ARBA" id="ARBA00047833"/>
    </source>
</evidence>
<evidence type="ECO:0000256" key="7">
    <source>
        <dbReference type="ARBA" id="ARBA00022741"/>
    </source>
</evidence>
<dbReference type="InterPro" id="IPR000713">
    <property type="entry name" value="Mur_ligase_N"/>
</dbReference>
<comment type="subcellular location">
    <subcellularLocation>
        <location evidence="1 14">Cytoplasm</location>
    </subcellularLocation>
</comment>
<dbReference type="InterPro" id="IPR050061">
    <property type="entry name" value="MurCDEF_pg_biosynth"/>
</dbReference>
<evidence type="ECO:0000256" key="5">
    <source>
        <dbReference type="ARBA" id="ARBA00022598"/>
    </source>
</evidence>
<comment type="catalytic activity">
    <reaction evidence="13 14">
        <text>UDP-N-acetyl-alpha-D-muramate + L-alanine + ATP = UDP-N-acetyl-alpha-D-muramoyl-L-alanine + ADP + phosphate + H(+)</text>
        <dbReference type="Rhea" id="RHEA:23372"/>
        <dbReference type="ChEBI" id="CHEBI:15378"/>
        <dbReference type="ChEBI" id="CHEBI:30616"/>
        <dbReference type="ChEBI" id="CHEBI:43474"/>
        <dbReference type="ChEBI" id="CHEBI:57972"/>
        <dbReference type="ChEBI" id="CHEBI:70757"/>
        <dbReference type="ChEBI" id="CHEBI:83898"/>
        <dbReference type="ChEBI" id="CHEBI:456216"/>
        <dbReference type="EC" id="6.3.2.8"/>
    </reaction>
</comment>
<evidence type="ECO:0000313" key="20">
    <source>
        <dbReference type="Proteomes" id="UP000030392"/>
    </source>
</evidence>
<dbReference type="GO" id="GO:0005524">
    <property type="term" value="F:ATP binding"/>
    <property type="evidence" value="ECO:0007669"/>
    <property type="project" value="UniProtKB-UniRule"/>
</dbReference>
<evidence type="ECO:0000256" key="10">
    <source>
        <dbReference type="ARBA" id="ARBA00022984"/>
    </source>
</evidence>
<dbReference type="PANTHER" id="PTHR43445:SF3">
    <property type="entry name" value="UDP-N-ACETYLMURAMATE--L-ALANINE LIGASE"/>
    <property type="match status" value="1"/>
</dbReference>
<dbReference type="Gene3D" id="3.90.190.20">
    <property type="entry name" value="Mur ligase, C-terminal domain"/>
    <property type="match status" value="1"/>
</dbReference>
<evidence type="ECO:0000256" key="3">
    <source>
        <dbReference type="ARBA" id="ARBA00012211"/>
    </source>
</evidence>
<evidence type="ECO:0000259" key="17">
    <source>
        <dbReference type="Pfam" id="PF02875"/>
    </source>
</evidence>
<dbReference type="Pfam" id="PF02875">
    <property type="entry name" value="Mur_ligase_C"/>
    <property type="match status" value="1"/>
</dbReference>
<dbReference type="Pfam" id="PF01225">
    <property type="entry name" value="Mur_ligase"/>
    <property type="match status" value="1"/>
</dbReference>
<dbReference type="EMBL" id="JNAX01000011">
    <property type="protein sequence ID" value="KGG20658.1"/>
    <property type="molecule type" value="Genomic_DNA"/>
</dbReference>
<keyword evidence="15" id="KW-0472">Membrane</keyword>
<dbReference type="AlphaFoldDB" id="A0A0A2C2W7"/>
<dbReference type="EC" id="6.3.2.8" evidence="3 14"/>
<keyword evidence="11 14" id="KW-0131">Cell cycle</keyword>
<dbReference type="Gene3D" id="3.40.50.720">
    <property type="entry name" value="NAD(P)-binding Rossmann-like Domain"/>
    <property type="match status" value="1"/>
</dbReference>
<dbReference type="RefSeq" id="WP_052038656.1">
    <property type="nucleotide sequence ID" value="NZ_CP138967.1"/>
</dbReference>
<comment type="function">
    <text evidence="14">Cell wall formation.</text>
</comment>
<dbReference type="GO" id="GO:0071555">
    <property type="term" value="P:cell wall organization"/>
    <property type="evidence" value="ECO:0007669"/>
    <property type="project" value="UniProtKB-KW"/>
</dbReference>
<dbReference type="Pfam" id="PF08245">
    <property type="entry name" value="Mur_ligase_M"/>
    <property type="match status" value="1"/>
</dbReference>
<dbReference type="GO" id="GO:0051301">
    <property type="term" value="P:cell division"/>
    <property type="evidence" value="ECO:0007669"/>
    <property type="project" value="UniProtKB-KW"/>
</dbReference>
<evidence type="ECO:0000259" key="18">
    <source>
        <dbReference type="Pfam" id="PF08245"/>
    </source>
</evidence>
<keyword evidence="5 14" id="KW-0436">Ligase</keyword>
<feature type="transmembrane region" description="Helical" evidence="15">
    <location>
        <begin position="21"/>
        <end position="41"/>
    </location>
</feature>
<comment type="caution">
    <text evidence="19">The sequence shown here is derived from an EMBL/GenBank/DDBJ whole genome shotgun (WGS) entry which is preliminary data.</text>
</comment>
<dbReference type="Proteomes" id="UP000030392">
    <property type="component" value="Unassembled WGS sequence"/>
</dbReference>
<dbReference type="InterPro" id="IPR013221">
    <property type="entry name" value="Mur_ligase_cen"/>
</dbReference>
<organism evidence="19 20">
    <name type="scientific">Prochlorococcus marinus str. PAC1</name>
    <dbReference type="NCBI Taxonomy" id="59924"/>
    <lineage>
        <taxon>Bacteria</taxon>
        <taxon>Bacillati</taxon>
        <taxon>Cyanobacteriota</taxon>
        <taxon>Cyanophyceae</taxon>
        <taxon>Synechococcales</taxon>
        <taxon>Prochlorococcaceae</taxon>
        <taxon>Prochlorococcus</taxon>
    </lineage>
</organism>
<name>A0A0A2C2W7_PROMR</name>
<keyword evidence="7 14" id="KW-0547">Nucleotide-binding</keyword>
<dbReference type="InterPro" id="IPR004101">
    <property type="entry name" value="Mur_ligase_C"/>
</dbReference>
<dbReference type="InterPro" id="IPR036565">
    <property type="entry name" value="Mur-like_cat_sf"/>
</dbReference>
<keyword evidence="15" id="KW-1133">Transmembrane helix</keyword>
<feature type="domain" description="Mur ligase central" evidence="18">
    <location>
        <begin position="132"/>
        <end position="306"/>
    </location>
</feature>
<proteinExistence type="inferred from homology"/>
<evidence type="ECO:0000256" key="6">
    <source>
        <dbReference type="ARBA" id="ARBA00022618"/>
    </source>
</evidence>
<keyword evidence="4 14" id="KW-0963">Cytoplasm</keyword>
<feature type="domain" description="Mur ligase C-terminal" evidence="17">
    <location>
        <begin position="328"/>
        <end position="469"/>
    </location>
</feature>
<comment type="similarity">
    <text evidence="14">Belongs to the MurCDEF family.</text>
</comment>
<feature type="domain" description="Mur ligase N-terminal catalytic" evidence="16">
    <location>
        <begin position="22"/>
        <end position="127"/>
    </location>
</feature>
<dbReference type="Gene3D" id="3.40.1190.10">
    <property type="entry name" value="Mur-like, catalytic domain"/>
    <property type="match status" value="1"/>
</dbReference>
<keyword evidence="9 14" id="KW-0133">Cell shape</keyword>
<comment type="pathway">
    <text evidence="2 14">Cell wall biogenesis; peptidoglycan biosynthesis.</text>
</comment>
<dbReference type="NCBIfam" id="TIGR01082">
    <property type="entry name" value="murC"/>
    <property type="match status" value="1"/>
</dbReference>
<dbReference type="GO" id="GO:0005737">
    <property type="term" value="C:cytoplasm"/>
    <property type="evidence" value="ECO:0007669"/>
    <property type="project" value="UniProtKB-SubCell"/>
</dbReference>
<keyword evidence="15" id="KW-0812">Transmembrane</keyword>
<evidence type="ECO:0000256" key="2">
    <source>
        <dbReference type="ARBA" id="ARBA00004752"/>
    </source>
</evidence>
<dbReference type="GO" id="GO:0008763">
    <property type="term" value="F:UDP-N-acetylmuramate-L-alanine ligase activity"/>
    <property type="evidence" value="ECO:0007669"/>
    <property type="project" value="UniProtKB-UniRule"/>
</dbReference>
<evidence type="ECO:0000256" key="12">
    <source>
        <dbReference type="ARBA" id="ARBA00023316"/>
    </source>
</evidence>
<dbReference type="InterPro" id="IPR005758">
    <property type="entry name" value="UDP-N-AcMur_Ala_ligase_MurC"/>
</dbReference>
<keyword evidence="10 14" id="KW-0573">Peptidoglycan synthesis</keyword>
<dbReference type="HAMAP" id="MF_00046">
    <property type="entry name" value="MurC"/>
    <property type="match status" value="1"/>
</dbReference>
<evidence type="ECO:0000256" key="1">
    <source>
        <dbReference type="ARBA" id="ARBA00004496"/>
    </source>
</evidence>
<dbReference type="GO" id="GO:0008360">
    <property type="term" value="P:regulation of cell shape"/>
    <property type="evidence" value="ECO:0007669"/>
    <property type="project" value="UniProtKB-KW"/>
</dbReference>
<dbReference type="PANTHER" id="PTHR43445">
    <property type="entry name" value="UDP-N-ACETYLMURAMATE--L-ALANINE LIGASE-RELATED"/>
    <property type="match status" value="1"/>
</dbReference>
<sequence>MKSYLSNDTEAKLKQTKELPPHIHFIGIGGIGMSALAMILAQKGYSISGSDKKKNLTLEKLEENKVHIFPTQVESNIDEILKVHGTNILVVKSSAIRRDNLELCKAKKYNLKIKHRSEILAFLIEQKKSIIVSGSHGKTTTSTYITTLFSYANKSPTAIIGGIVPLYKSNYSIGNSEFLIAEADESDGSLVKFNPNIGLITNLELEHVDHYLDLEDLIETMKQFARKCECLITNFDCDNLRANIHNSKWFSIQKIINIDFALIPKESNGCEIIAEYYEKEKFIDVIKIPVPGIHNLSNAAAAIAACRVAGILFKDIKKGIKKLKLPSRRFEFKGLWKNRLIVEDYAHHPSEIDAAISIASTIIETKHKLSKILPRRIVTIFQPHRYSRTKKFQKKFAKSLSQSDLVFITPIYSAGEDKIEGINNKSIGHELKKIKPNLEIYTPDNNQNLIKLIKEQTLENDLILIMGAGDINLIIENLFLELINNKLISNDIAA</sequence>
<feature type="binding site" evidence="14">
    <location>
        <begin position="134"/>
        <end position="140"/>
    </location>
    <ligand>
        <name>ATP</name>
        <dbReference type="ChEBI" id="CHEBI:30616"/>
    </ligand>
</feature>
<dbReference type="SUPFAM" id="SSF51984">
    <property type="entry name" value="MurCD N-terminal domain"/>
    <property type="match status" value="1"/>
</dbReference>
<protein>
    <recommendedName>
        <fullName evidence="3 14">UDP-N-acetylmuramate--L-alanine ligase</fullName>
        <ecNumber evidence="3 14">6.3.2.8</ecNumber>
    </recommendedName>
    <alternativeName>
        <fullName evidence="14">UDP-N-acetylmuramoyl-L-alanine synthetase</fullName>
    </alternativeName>
</protein>
<evidence type="ECO:0000256" key="8">
    <source>
        <dbReference type="ARBA" id="ARBA00022840"/>
    </source>
</evidence>
<dbReference type="InterPro" id="IPR036615">
    <property type="entry name" value="Mur_ligase_C_dom_sf"/>
</dbReference>
<evidence type="ECO:0000256" key="9">
    <source>
        <dbReference type="ARBA" id="ARBA00022960"/>
    </source>
</evidence>
<evidence type="ECO:0000256" key="11">
    <source>
        <dbReference type="ARBA" id="ARBA00023306"/>
    </source>
</evidence>
<dbReference type="UniPathway" id="UPA00219"/>
<evidence type="ECO:0000256" key="15">
    <source>
        <dbReference type="SAM" id="Phobius"/>
    </source>
</evidence>
<reference evidence="20" key="1">
    <citation type="journal article" date="2014" name="Sci. Data">
        <title>Genomes of diverse isolates of the marine cyanobacterium Prochlorococcus.</title>
        <authorList>
            <person name="Biller S."/>
            <person name="Berube P."/>
            <person name="Thompson J."/>
            <person name="Kelly L."/>
            <person name="Roggensack S."/>
            <person name="Awad L."/>
            <person name="Roache-Johnson K."/>
            <person name="Ding H."/>
            <person name="Giovannoni S.J."/>
            <person name="Moore L.R."/>
            <person name="Chisholm S.W."/>
        </authorList>
    </citation>
    <scope>NUCLEOTIDE SEQUENCE [LARGE SCALE GENOMIC DNA]</scope>
    <source>
        <strain evidence="20">PAC1</strain>
    </source>
</reference>
<dbReference type="SUPFAM" id="SSF53244">
    <property type="entry name" value="MurD-like peptide ligases, peptide-binding domain"/>
    <property type="match status" value="1"/>
</dbReference>
<dbReference type="GO" id="GO:0009252">
    <property type="term" value="P:peptidoglycan biosynthetic process"/>
    <property type="evidence" value="ECO:0007669"/>
    <property type="project" value="UniProtKB-UniRule"/>
</dbReference>